<evidence type="ECO:0000259" key="6">
    <source>
        <dbReference type="PROSITE" id="PS51387"/>
    </source>
</evidence>
<dbReference type="OrthoDB" id="2151789at2759"/>
<feature type="chain" id="PRO_5025594878" evidence="5">
    <location>
        <begin position="23"/>
        <end position="508"/>
    </location>
</feature>
<evidence type="ECO:0000256" key="2">
    <source>
        <dbReference type="ARBA" id="ARBA00022630"/>
    </source>
</evidence>
<evidence type="ECO:0000256" key="1">
    <source>
        <dbReference type="ARBA" id="ARBA00005466"/>
    </source>
</evidence>
<sequence length="508" mass="55440">MVVQFRALSIALLCSLSGITLATRTPLYARDDACTALAAVLPGDVAYPNTTAFFQSTSYWSEQQFETRPSCFVTPKSTKAVSTILKTLTQGNWPFTVKSGGHIPFAGGSNIENGVTVDLVHLNDIKIFPDRQTVSVGPGNRWINVTEVLDPLGIAVTGGRDMNVGVSGLILGGGISFFSGQYGWACDNVRGYEVVLASGRIIYASPSENDDLYWALRGGGSLNFGIVTRFDLVAFDQGKIWMNALSFPGTSNATVIAHFQNLTTYGMPEDTGTSGFVGINLNRSSGAYSADVGLLHATEPSPPESIPAVFKPFQQISSATANSTTAADASTFLRLFATPYGRRWTWGNVVISASFSRKFLAEILSLYQSRNIALFENEGDDEIAPTALFQPIPSNVLQAMQKNGGNAFGLTPSDGPLIMISFPTSWANRQNDELVQSSTRKLIADVERKAKEYKVYTPFVYLNYAGDKQEVQKGYGKENYNRLERIARKYDPQGKLAQLWKGYFKLDR</sequence>
<dbReference type="Gene3D" id="3.30.43.10">
    <property type="entry name" value="Uridine Diphospho-n-acetylenolpyruvylglucosamine Reductase, domain 2"/>
    <property type="match status" value="1"/>
</dbReference>
<dbReference type="InterPro" id="IPR016167">
    <property type="entry name" value="FAD-bd_PCMH_sub1"/>
</dbReference>
<dbReference type="EMBL" id="ML977656">
    <property type="protein sequence ID" value="KAF1994526.1"/>
    <property type="molecule type" value="Genomic_DNA"/>
</dbReference>
<dbReference type="InterPro" id="IPR016166">
    <property type="entry name" value="FAD-bd_PCMH"/>
</dbReference>
<dbReference type="PANTHER" id="PTHR42973:SF54">
    <property type="entry name" value="FAD-BINDING PCMH-TYPE DOMAIN-CONTAINING PROTEIN"/>
    <property type="match status" value="1"/>
</dbReference>
<dbReference type="Pfam" id="PF01565">
    <property type="entry name" value="FAD_binding_4"/>
    <property type="match status" value="1"/>
</dbReference>
<name>A0A6A5WA75_9PLEO</name>
<dbReference type="Gene3D" id="3.40.462.20">
    <property type="match status" value="1"/>
</dbReference>
<dbReference type="InterPro" id="IPR050416">
    <property type="entry name" value="FAD-linked_Oxidoreductase"/>
</dbReference>
<accession>A0A6A5WA75</accession>
<keyword evidence="4" id="KW-0560">Oxidoreductase</keyword>
<gene>
    <name evidence="7" type="ORF">P154DRAFT_557218</name>
</gene>
<dbReference type="InterPro" id="IPR006094">
    <property type="entry name" value="Oxid_FAD_bind_N"/>
</dbReference>
<dbReference type="AlphaFoldDB" id="A0A6A5WA75"/>
<dbReference type="SUPFAM" id="SSF56176">
    <property type="entry name" value="FAD-binding/transporter-associated domain-like"/>
    <property type="match status" value="1"/>
</dbReference>
<comment type="similarity">
    <text evidence="1">Belongs to the oxygen-dependent FAD-linked oxidoreductase family.</text>
</comment>
<evidence type="ECO:0000256" key="3">
    <source>
        <dbReference type="ARBA" id="ARBA00022827"/>
    </source>
</evidence>
<protein>
    <submittedName>
        <fullName evidence="7">FAD-binding domain-containing protein</fullName>
    </submittedName>
</protein>
<reference evidence="7" key="1">
    <citation type="journal article" date="2020" name="Stud. Mycol.">
        <title>101 Dothideomycetes genomes: a test case for predicting lifestyles and emergence of pathogens.</title>
        <authorList>
            <person name="Haridas S."/>
            <person name="Albert R."/>
            <person name="Binder M."/>
            <person name="Bloem J."/>
            <person name="Labutti K."/>
            <person name="Salamov A."/>
            <person name="Andreopoulos B."/>
            <person name="Baker S."/>
            <person name="Barry K."/>
            <person name="Bills G."/>
            <person name="Bluhm B."/>
            <person name="Cannon C."/>
            <person name="Castanera R."/>
            <person name="Culley D."/>
            <person name="Daum C."/>
            <person name="Ezra D."/>
            <person name="Gonzalez J."/>
            <person name="Henrissat B."/>
            <person name="Kuo A."/>
            <person name="Liang C."/>
            <person name="Lipzen A."/>
            <person name="Lutzoni F."/>
            <person name="Magnuson J."/>
            <person name="Mondo S."/>
            <person name="Nolan M."/>
            <person name="Ohm R."/>
            <person name="Pangilinan J."/>
            <person name="Park H.-J."/>
            <person name="Ramirez L."/>
            <person name="Alfaro M."/>
            <person name="Sun H."/>
            <person name="Tritt A."/>
            <person name="Yoshinaga Y."/>
            <person name="Zwiers L.-H."/>
            <person name="Turgeon B."/>
            <person name="Goodwin S."/>
            <person name="Spatafora J."/>
            <person name="Crous P."/>
            <person name="Grigoriev I."/>
        </authorList>
    </citation>
    <scope>NUCLEOTIDE SEQUENCE</scope>
    <source>
        <strain evidence="7">CBS 123094</strain>
    </source>
</reference>
<organism evidence="7 8">
    <name type="scientific">Amniculicola lignicola CBS 123094</name>
    <dbReference type="NCBI Taxonomy" id="1392246"/>
    <lineage>
        <taxon>Eukaryota</taxon>
        <taxon>Fungi</taxon>
        <taxon>Dikarya</taxon>
        <taxon>Ascomycota</taxon>
        <taxon>Pezizomycotina</taxon>
        <taxon>Dothideomycetes</taxon>
        <taxon>Pleosporomycetidae</taxon>
        <taxon>Pleosporales</taxon>
        <taxon>Amniculicolaceae</taxon>
        <taxon>Amniculicola</taxon>
    </lineage>
</organism>
<proteinExistence type="inferred from homology"/>
<dbReference type="PANTHER" id="PTHR42973">
    <property type="entry name" value="BINDING OXIDOREDUCTASE, PUTATIVE (AFU_ORTHOLOGUE AFUA_1G17690)-RELATED"/>
    <property type="match status" value="1"/>
</dbReference>
<dbReference type="PROSITE" id="PS51387">
    <property type="entry name" value="FAD_PCMH"/>
    <property type="match status" value="1"/>
</dbReference>
<dbReference type="GO" id="GO:0016491">
    <property type="term" value="F:oxidoreductase activity"/>
    <property type="evidence" value="ECO:0007669"/>
    <property type="project" value="UniProtKB-KW"/>
</dbReference>
<dbReference type="InterPro" id="IPR016169">
    <property type="entry name" value="FAD-bd_PCMH_sub2"/>
</dbReference>
<evidence type="ECO:0000313" key="8">
    <source>
        <dbReference type="Proteomes" id="UP000799779"/>
    </source>
</evidence>
<evidence type="ECO:0000256" key="4">
    <source>
        <dbReference type="ARBA" id="ARBA00023002"/>
    </source>
</evidence>
<dbReference type="InterPro" id="IPR036318">
    <property type="entry name" value="FAD-bd_PCMH-like_sf"/>
</dbReference>
<evidence type="ECO:0000256" key="5">
    <source>
        <dbReference type="SAM" id="SignalP"/>
    </source>
</evidence>
<dbReference type="Gene3D" id="3.30.465.10">
    <property type="match status" value="1"/>
</dbReference>
<feature type="domain" description="FAD-binding PCMH-type" evidence="6">
    <location>
        <begin position="65"/>
        <end position="237"/>
    </location>
</feature>
<keyword evidence="3" id="KW-0274">FAD</keyword>
<dbReference type="Proteomes" id="UP000799779">
    <property type="component" value="Unassembled WGS sequence"/>
</dbReference>
<keyword evidence="2" id="KW-0285">Flavoprotein</keyword>
<evidence type="ECO:0000313" key="7">
    <source>
        <dbReference type="EMBL" id="KAF1994526.1"/>
    </source>
</evidence>
<keyword evidence="5" id="KW-0732">Signal</keyword>
<keyword evidence="8" id="KW-1185">Reference proteome</keyword>
<dbReference type="GO" id="GO:0071949">
    <property type="term" value="F:FAD binding"/>
    <property type="evidence" value="ECO:0007669"/>
    <property type="project" value="InterPro"/>
</dbReference>
<feature type="signal peptide" evidence="5">
    <location>
        <begin position="1"/>
        <end position="22"/>
    </location>
</feature>